<protein>
    <submittedName>
        <fullName evidence="1">Uncharacterized protein</fullName>
    </submittedName>
</protein>
<accession>A0ABU5UK67</accession>
<name>A0ABU5UK67_9CYAN</name>
<organism evidence="1 2">
    <name type="scientific">Nodularia harveyana UHCC-0300</name>
    <dbReference type="NCBI Taxonomy" id="2974287"/>
    <lineage>
        <taxon>Bacteria</taxon>
        <taxon>Bacillati</taxon>
        <taxon>Cyanobacteriota</taxon>
        <taxon>Cyanophyceae</taxon>
        <taxon>Nostocales</taxon>
        <taxon>Nodulariaceae</taxon>
        <taxon>Nodularia</taxon>
    </lineage>
</organism>
<proteinExistence type="predicted"/>
<evidence type="ECO:0000313" key="2">
    <source>
        <dbReference type="Proteomes" id="UP001302120"/>
    </source>
</evidence>
<evidence type="ECO:0000313" key="1">
    <source>
        <dbReference type="EMBL" id="MEA5583753.1"/>
    </source>
</evidence>
<dbReference type="Proteomes" id="UP001302120">
    <property type="component" value="Unassembled WGS sequence"/>
</dbReference>
<dbReference type="EMBL" id="JAYGHG010000064">
    <property type="protein sequence ID" value="MEA5583753.1"/>
    <property type="molecule type" value="Genomic_DNA"/>
</dbReference>
<gene>
    <name evidence="1" type="ORF">VB620_20740</name>
</gene>
<sequence length="256" mass="29279">MEQHYRLTLSDAIAKYQGGDLTAKGLVHFYILIRCRPGWKIRLEHQKVCKELGIQKTAFYNAISRLREEGSINWEAPQGIVVSLSISESFRECGMESAIAETESAIAETESAIAETESAIAESKSPDALENGQFGDSPDLLTTSYQLFINSLSENERENFLDFGKKKAAELKNPPVQLPLKWIEKNFDELRAQWEKLRGVVRGSKWESDPRRQEWLDKIRSLGFAGFIFEDGSLDKQRKEFYQWANSHNLIWGNEI</sequence>
<dbReference type="RefSeq" id="WP_323198049.1">
    <property type="nucleotide sequence ID" value="NZ_JAYGHG010000064.1"/>
</dbReference>
<reference evidence="1 2" key="1">
    <citation type="submission" date="2023-12" db="EMBL/GenBank/DDBJ databases">
        <title>Baltic Sea Cyanobacteria.</title>
        <authorList>
            <person name="Delbaje E."/>
            <person name="Fewer D.P."/>
            <person name="Shishido T.K."/>
        </authorList>
    </citation>
    <scope>NUCLEOTIDE SEQUENCE [LARGE SCALE GENOMIC DNA]</scope>
    <source>
        <strain evidence="1 2">UHCC-0300</strain>
    </source>
</reference>
<comment type="caution">
    <text evidence="1">The sequence shown here is derived from an EMBL/GenBank/DDBJ whole genome shotgun (WGS) entry which is preliminary data.</text>
</comment>
<keyword evidence="2" id="KW-1185">Reference proteome</keyword>